<dbReference type="RefSeq" id="WP_138563887.1">
    <property type="nucleotide sequence ID" value="NZ_CP040602.1"/>
</dbReference>
<keyword evidence="3" id="KW-0479">Metal-binding</keyword>
<feature type="coiled-coil region" evidence="5">
    <location>
        <begin position="176"/>
        <end position="203"/>
    </location>
</feature>
<dbReference type="GO" id="GO:0046872">
    <property type="term" value="F:metal ion binding"/>
    <property type="evidence" value="ECO:0007669"/>
    <property type="project" value="UniProtKB-KW"/>
</dbReference>
<feature type="binding site" evidence="3">
    <location>
        <position position="74"/>
    </location>
    <ligand>
        <name>Cu cation</name>
        <dbReference type="ChEBI" id="CHEBI:23378"/>
    </ligand>
</feature>
<proteinExistence type="inferred from homology"/>
<dbReference type="CDD" id="cd02968">
    <property type="entry name" value="SCO"/>
    <property type="match status" value="1"/>
</dbReference>
<dbReference type="KEGG" id="thig:FE785_01955"/>
<accession>A0A4P9K3P7</accession>
<feature type="binding site" evidence="3">
    <location>
        <position position="159"/>
    </location>
    <ligand>
        <name>Cu cation</name>
        <dbReference type="ChEBI" id="CHEBI:23378"/>
    </ligand>
</feature>
<feature type="domain" description="Thioredoxin" evidence="6">
    <location>
        <begin position="32"/>
        <end position="195"/>
    </location>
</feature>
<sequence length="203" mass="23570">MLFAFFLSISLALFLLGPMALYHFSTGEYHGKKVLIPAPDFSLKDTHNQAHSLSQHQGKYTFIYFGYINCDGVCHNQVGTLFNVDRQNTSKQMDFLFITLDPDRDTVEMLTNYFDNLGKNFYALYTDNKRQLQNLTAQYKNYFYADKLGTSRADYRINHPGKIYLINPQGQIKLIYQNQFVRYDQILADLEKLENKQTAAQAL</sequence>
<dbReference type="SUPFAM" id="SSF52833">
    <property type="entry name" value="Thioredoxin-like"/>
    <property type="match status" value="1"/>
</dbReference>
<dbReference type="InterPro" id="IPR003782">
    <property type="entry name" value="SCO1/SenC"/>
</dbReference>
<dbReference type="PANTHER" id="PTHR12151">
    <property type="entry name" value="ELECTRON TRANSPORT PROTIN SCO1/SENC FAMILY MEMBER"/>
    <property type="match status" value="1"/>
</dbReference>
<keyword evidence="8" id="KW-1185">Reference proteome</keyword>
<reference evidence="7 8" key="1">
    <citation type="submission" date="2019-05" db="EMBL/GenBank/DDBJ databases">
        <title>Thiomicrorhabdus sediminis sp. nov, a novel sulfur-oxidizing bacterium isolated from coastal sediment.</title>
        <authorList>
            <person name="Liu X."/>
        </authorList>
    </citation>
    <scope>NUCLEOTIDE SEQUENCE [LARGE SCALE GENOMIC DNA]</scope>
    <source>
        <strain evidence="7 8">G1</strain>
    </source>
</reference>
<dbReference type="Gene3D" id="3.40.30.10">
    <property type="entry name" value="Glutaredoxin"/>
    <property type="match status" value="1"/>
</dbReference>
<dbReference type="InterPro" id="IPR013766">
    <property type="entry name" value="Thioredoxin_domain"/>
</dbReference>
<evidence type="ECO:0000256" key="5">
    <source>
        <dbReference type="SAM" id="Coils"/>
    </source>
</evidence>
<evidence type="ECO:0000313" key="7">
    <source>
        <dbReference type="EMBL" id="QCU89485.1"/>
    </source>
</evidence>
<dbReference type="Pfam" id="PF02630">
    <property type="entry name" value="SCO1-SenC"/>
    <property type="match status" value="1"/>
</dbReference>
<evidence type="ECO:0000256" key="1">
    <source>
        <dbReference type="ARBA" id="ARBA00010996"/>
    </source>
</evidence>
<keyword evidence="5" id="KW-0175">Coiled coil</keyword>
<dbReference type="InterPro" id="IPR036249">
    <property type="entry name" value="Thioredoxin-like_sf"/>
</dbReference>
<evidence type="ECO:0000256" key="4">
    <source>
        <dbReference type="PIRSR" id="PIRSR603782-2"/>
    </source>
</evidence>
<dbReference type="OrthoDB" id="5616157at2"/>
<organism evidence="7 8">
    <name type="scientific">Thiomicrorhabdus sediminis</name>
    <dbReference type="NCBI Taxonomy" id="2580412"/>
    <lineage>
        <taxon>Bacteria</taxon>
        <taxon>Pseudomonadati</taxon>
        <taxon>Pseudomonadota</taxon>
        <taxon>Gammaproteobacteria</taxon>
        <taxon>Thiotrichales</taxon>
        <taxon>Piscirickettsiaceae</taxon>
        <taxon>Thiomicrorhabdus</taxon>
    </lineage>
</organism>
<keyword evidence="2 3" id="KW-0186">Copper</keyword>
<dbReference type="Proteomes" id="UP000304864">
    <property type="component" value="Chromosome"/>
</dbReference>
<evidence type="ECO:0000259" key="6">
    <source>
        <dbReference type="PROSITE" id="PS51352"/>
    </source>
</evidence>
<evidence type="ECO:0000313" key="8">
    <source>
        <dbReference type="Proteomes" id="UP000304864"/>
    </source>
</evidence>
<feature type="binding site" evidence="3">
    <location>
        <position position="70"/>
    </location>
    <ligand>
        <name>Cu cation</name>
        <dbReference type="ChEBI" id="CHEBI:23378"/>
    </ligand>
</feature>
<evidence type="ECO:0000256" key="3">
    <source>
        <dbReference type="PIRSR" id="PIRSR603782-1"/>
    </source>
</evidence>
<dbReference type="AlphaFoldDB" id="A0A4P9K3P7"/>
<gene>
    <name evidence="7" type="ORF">FE785_01955</name>
</gene>
<feature type="disulfide bond" description="Redox-active" evidence="4">
    <location>
        <begin position="70"/>
        <end position="74"/>
    </location>
</feature>
<keyword evidence="4" id="KW-1015">Disulfide bond</keyword>
<evidence type="ECO:0000256" key="2">
    <source>
        <dbReference type="ARBA" id="ARBA00023008"/>
    </source>
</evidence>
<comment type="similarity">
    <text evidence="1">Belongs to the SCO1/2 family.</text>
</comment>
<dbReference type="PANTHER" id="PTHR12151:SF25">
    <property type="entry name" value="LINALOOL DEHYDRATASE_ISOMERASE DOMAIN-CONTAINING PROTEIN"/>
    <property type="match status" value="1"/>
</dbReference>
<protein>
    <submittedName>
        <fullName evidence="7">SCO family protein</fullName>
    </submittedName>
</protein>
<dbReference type="PROSITE" id="PS51352">
    <property type="entry name" value="THIOREDOXIN_2"/>
    <property type="match status" value="1"/>
</dbReference>
<name>A0A4P9K3P7_9GAMM</name>
<dbReference type="EMBL" id="CP040602">
    <property type="protein sequence ID" value="QCU89485.1"/>
    <property type="molecule type" value="Genomic_DNA"/>
</dbReference>